<comment type="caution">
    <text evidence="3">The sequence shown here is derived from an EMBL/GenBank/DDBJ whole genome shotgun (WGS) entry which is preliminary data.</text>
</comment>
<dbReference type="InterPro" id="IPR043426">
    <property type="entry name" value="MltB-like"/>
</dbReference>
<evidence type="ECO:0000313" key="3">
    <source>
        <dbReference type="EMBL" id="MFC3292401.1"/>
    </source>
</evidence>
<proteinExistence type="predicted"/>
<name>A0ABV7M0I3_9GAMM</name>
<dbReference type="SUPFAM" id="SSF53955">
    <property type="entry name" value="Lysozyme-like"/>
    <property type="match status" value="1"/>
</dbReference>
<evidence type="ECO:0000313" key="4">
    <source>
        <dbReference type="Proteomes" id="UP001595640"/>
    </source>
</evidence>
<gene>
    <name evidence="3" type="primary">mltB</name>
    <name evidence="3" type="ORF">ACFOEI_09995</name>
</gene>
<dbReference type="PANTHER" id="PTHR30163:SF9">
    <property type="entry name" value="MEMBRANE-BOUND LYTIC MUREIN TRANSGLYCOSYLASE B"/>
    <property type="match status" value="1"/>
</dbReference>
<feature type="domain" description="Transglycosylase SLT" evidence="2">
    <location>
        <begin position="40"/>
        <end position="333"/>
    </location>
</feature>
<accession>A0ABV7M0I3</accession>
<feature type="chain" id="PRO_5045219428" evidence="1">
    <location>
        <begin position="29"/>
        <end position="343"/>
    </location>
</feature>
<dbReference type="InterPro" id="IPR011757">
    <property type="entry name" value="Lytic_transglycosylase_MltB"/>
</dbReference>
<sequence>MRGAFGQAKRALATLVSGSMLLAVPAFGAESFDPGSHEGARALVDELASQGVDRDWLELALSRAEYRPAVLEAMSGAAERRLRWDEYRNIFIKPERIEAGVSFIEAHREAFERAEAQYGVPPEIIAAIIGVETFYGRHTGSHRVIDSLATLAFHHPRRGTFFRGELAAFLEITSEQQVDPLTLDGSYAGAMGYPQFIPTSYQAYAVDFDDDGMRDLWHNPVDAIGSVGNYFARHGWTAGQPVVSEATGPATQPEGIAFNRTEKPYVSLASLAGQGIEPVGSAQGMSETTQVIPVALDFADGKLEYRLGHHNFYVITRYNHSHLYAMAVTTLAERIRAAMEGES</sequence>
<dbReference type="NCBIfam" id="TIGR02282">
    <property type="entry name" value="MltB"/>
    <property type="match status" value="1"/>
</dbReference>
<evidence type="ECO:0000259" key="2">
    <source>
        <dbReference type="Pfam" id="PF13406"/>
    </source>
</evidence>
<dbReference type="Pfam" id="PF13406">
    <property type="entry name" value="SLT_2"/>
    <property type="match status" value="1"/>
</dbReference>
<reference evidence="4" key="1">
    <citation type="journal article" date="2019" name="Int. J. Syst. Evol. Microbiol.">
        <title>The Global Catalogue of Microorganisms (GCM) 10K type strain sequencing project: providing services to taxonomists for standard genome sequencing and annotation.</title>
        <authorList>
            <consortium name="The Broad Institute Genomics Platform"/>
            <consortium name="The Broad Institute Genome Sequencing Center for Infectious Disease"/>
            <person name="Wu L."/>
            <person name="Ma J."/>
        </authorList>
    </citation>
    <scope>NUCLEOTIDE SEQUENCE [LARGE SCALE GENOMIC DNA]</scope>
    <source>
        <strain evidence="4">KCTC 12847</strain>
    </source>
</reference>
<dbReference type="Gene3D" id="1.10.8.350">
    <property type="entry name" value="Bacterial muramidase"/>
    <property type="match status" value="1"/>
</dbReference>
<feature type="signal peptide" evidence="1">
    <location>
        <begin position="1"/>
        <end position="28"/>
    </location>
</feature>
<keyword evidence="1" id="KW-0732">Signal</keyword>
<dbReference type="EMBL" id="JBHRUH010000015">
    <property type="protein sequence ID" value="MFC3292401.1"/>
    <property type="molecule type" value="Genomic_DNA"/>
</dbReference>
<dbReference type="InterPro" id="IPR031304">
    <property type="entry name" value="SLT_2"/>
</dbReference>
<dbReference type="RefSeq" id="WP_019018011.1">
    <property type="nucleotide sequence ID" value="NZ_BMXD01000002.1"/>
</dbReference>
<dbReference type="CDD" id="cd13399">
    <property type="entry name" value="Slt35-like"/>
    <property type="match status" value="1"/>
</dbReference>
<evidence type="ECO:0000256" key="1">
    <source>
        <dbReference type="SAM" id="SignalP"/>
    </source>
</evidence>
<dbReference type="Proteomes" id="UP001595640">
    <property type="component" value="Unassembled WGS sequence"/>
</dbReference>
<dbReference type="Gene3D" id="1.10.530.10">
    <property type="match status" value="1"/>
</dbReference>
<organism evidence="3 4">
    <name type="scientific">Modicisalibacter luteus</name>
    <dbReference type="NCBI Taxonomy" id="453962"/>
    <lineage>
        <taxon>Bacteria</taxon>
        <taxon>Pseudomonadati</taxon>
        <taxon>Pseudomonadota</taxon>
        <taxon>Gammaproteobacteria</taxon>
        <taxon>Oceanospirillales</taxon>
        <taxon>Halomonadaceae</taxon>
        <taxon>Modicisalibacter</taxon>
    </lineage>
</organism>
<keyword evidence="4" id="KW-1185">Reference proteome</keyword>
<dbReference type="InterPro" id="IPR023346">
    <property type="entry name" value="Lysozyme-like_dom_sf"/>
</dbReference>
<dbReference type="PANTHER" id="PTHR30163">
    <property type="entry name" value="MEMBRANE-BOUND LYTIC MUREIN TRANSGLYCOSYLASE B"/>
    <property type="match status" value="1"/>
</dbReference>
<protein>
    <submittedName>
        <fullName evidence="3">Lytic murein transglycosylase B</fullName>
    </submittedName>
</protein>